<dbReference type="Proteomes" id="UP000031258">
    <property type="component" value="Unassembled WGS sequence"/>
</dbReference>
<keyword evidence="3 6" id="KW-0687">Ribonucleoprotein</keyword>
<dbReference type="GO" id="GO:0006412">
    <property type="term" value="P:translation"/>
    <property type="evidence" value="ECO:0007669"/>
    <property type="project" value="UniProtKB-UniRule"/>
</dbReference>
<gene>
    <name evidence="8" type="primary">rpsH_2</name>
    <name evidence="6" type="synonym">rpsH</name>
    <name evidence="8" type="ORF">NF27_CG00170</name>
</gene>
<dbReference type="GO" id="GO:1990904">
    <property type="term" value="C:ribonucleoprotein complex"/>
    <property type="evidence" value="ECO:0007669"/>
    <property type="project" value="UniProtKB-KW"/>
</dbReference>
<comment type="function">
    <text evidence="6">One of the primary rRNA binding proteins, it binds directly to 16S rRNA central domain where it helps coordinate assembly of the platform of the 30S subunit.</text>
</comment>
<dbReference type="NCBIfam" id="NF001109">
    <property type="entry name" value="PRK00136.1"/>
    <property type="match status" value="1"/>
</dbReference>
<evidence type="ECO:0000256" key="2">
    <source>
        <dbReference type="ARBA" id="ARBA00022980"/>
    </source>
</evidence>
<organism evidence="8 9">
    <name type="scientific">Candidatus Jidaibacter acanthamoebae</name>
    <dbReference type="NCBI Taxonomy" id="86105"/>
    <lineage>
        <taxon>Bacteria</taxon>
        <taxon>Pseudomonadati</taxon>
        <taxon>Pseudomonadota</taxon>
        <taxon>Alphaproteobacteria</taxon>
        <taxon>Rickettsiales</taxon>
        <taxon>Candidatus Midichloriaceae</taxon>
        <taxon>Candidatus Jidaibacter</taxon>
    </lineage>
</organism>
<evidence type="ECO:0000256" key="5">
    <source>
        <dbReference type="ARBA" id="ARBA00046740"/>
    </source>
</evidence>
<dbReference type="InterPro" id="IPR035987">
    <property type="entry name" value="Ribosomal_uS8_sf"/>
</dbReference>
<evidence type="ECO:0000313" key="9">
    <source>
        <dbReference type="Proteomes" id="UP000031258"/>
    </source>
</evidence>
<dbReference type="PROSITE" id="PS00053">
    <property type="entry name" value="RIBOSOMAL_S8"/>
    <property type="match status" value="1"/>
</dbReference>
<protein>
    <recommendedName>
        <fullName evidence="4 6">Small ribosomal subunit protein uS8</fullName>
    </recommendedName>
</protein>
<dbReference type="GO" id="GO:0005840">
    <property type="term" value="C:ribosome"/>
    <property type="evidence" value="ECO:0007669"/>
    <property type="project" value="UniProtKB-KW"/>
</dbReference>
<dbReference type="AlphaFoldDB" id="A0A0C1MUQ8"/>
<evidence type="ECO:0000313" key="8">
    <source>
        <dbReference type="EMBL" id="KIE05837.1"/>
    </source>
</evidence>
<sequence length="132" mass="14766">MALTDLLADALTRIRNGQLAKHAFATVPSSKLVKDVLEVLKDEGYILGYEEFEQKKGINLIKIDLKYYQGQPVINKIVKVSTPGRRIYTQIKKMKKYFGGLGICIVSTPKGVMSDDKARKHHVGGEILCNVF</sequence>
<dbReference type="Gene3D" id="3.30.1370.30">
    <property type="match status" value="1"/>
</dbReference>
<dbReference type="SUPFAM" id="SSF56047">
    <property type="entry name" value="Ribosomal protein S8"/>
    <property type="match status" value="1"/>
</dbReference>
<dbReference type="Gene3D" id="3.30.1490.10">
    <property type="match status" value="1"/>
</dbReference>
<dbReference type="EMBL" id="JSWE01000058">
    <property type="protein sequence ID" value="KIE05837.1"/>
    <property type="molecule type" value="Genomic_DNA"/>
</dbReference>
<evidence type="ECO:0000256" key="3">
    <source>
        <dbReference type="ARBA" id="ARBA00023274"/>
    </source>
</evidence>
<comment type="caution">
    <text evidence="8">The sequence shown here is derived from an EMBL/GenBank/DDBJ whole genome shotgun (WGS) entry which is preliminary data.</text>
</comment>
<keyword evidence="6" id="KW-0694">RNA-binding</keyword>
<evidence type="ECO:0000256" key="1">
    <source>
        <dbReference type="ARBA" id="ARBA00006471"/>
    </source>
</evidence>
<dbReference type="InterPro" id="IPR047863">
    <property type="entry name" value="Ribosomal_uS8_CS"/>
</dbReference>
<dbReference type="STRING" id="86105.NF27_CG00170"/>
<dbReference type="PANTHER" id="PTHR11758">
    <property type="entry name" value="40S RIBOSOMAL PROTEIN S15A"/>
    <property type="match status" value="1"/>
</dbReference>
<evidence type="ECO:0000256" key="4">
    <source>
        <dbReference type="ARBA" id="ARBA00035258"/>
    </source>
</evidence>
<keyword evidence="9" id="KW-1185">Reference proteome</keyword>
<comment type="similarity">
    <text evidence="1 6 7">Belongs to the universal ribosomal protein uS8 family.</text>
</comment>
<keyword evidence="2 6" id="KW-0689">Ribosomal protein</keyword>
<dbReference type="GO" id="GO:0005737">
    <property type="term" value="C:cytoplasm"/>
    <property type="evidence" value="ECO:0007669"/>
    <property type="project" value="UniProtKB-ARBA"/>
</dbReference>
<dbReference type="InterPro" id="IPR000630">
    <property type="entry name" value="Ribosomal_uS8"/>
</dbReference>
<dbReference type="HAMAP" id="MF_01302_B">
    <property type="entry name" value="Ribosomal_uS8_B"/>
    <property type="match status" value="1"/>
</dbReference>
<dbReference type="RefSeq" id="WP_038540017.1">
    <property type="nucleotide sequence ID" value="NZ_JSWE01000058.1"/>
</dbReference>
<dbReference type="Pfam" id="PF00410">
    <property type="entry name" value="Ribosomal_S8"/>
    <property type="match status" value="1"/>
</dbReference>
<name>A0A0C1MUQ8_9RICK</name>
<comment type="subunit">
    <text evidence="5 6">Part of the 30S ribosomal subunit. Contacts proteins S5 and S12.</text>
</comment>
<evidence type="ECO:0000256" key="6">
    <source>
        <dbReference type="HAMAP-Rule" id="MF_01302"/>
    </source>
</evidence>
<keyword evidence="6" id="KW-0699">rRNA-binding</keyword>
<proteinExistence type="inferred from homology"/>
<evidence type="ECO:0000256" key="7">
    <source>
        <dbReference type="RuleBase" id="RU003660"/>
    </source>
</evidence>
<dbReference type="OrthoDB" id="9802617at2"/>
<dbReference type="PATRIC" id="fig|86105.3.peg.251"/>
<accession>A0A0C1MUQ8</accession>
<dbReference type="GO" id="GO:0003735">
    <property type="term" value="F:structural constituent of ribosome"/>
    <property type="evidence" value="ECO:0007669"/>
    <property type="project" value="InterPro"/>
</dbReference>
<reference evidence="8 9" key="1">
    <citation type="submission" date="2014-11" db="EMBL/GenBank/DDBJ databases">
        <title>A Rickettsiales Symbiont of Amoebae With Ancient Features.</title>
        <authorList>
            <person name="Schulz F."/>
            <person name="Martijn J."/>
            <person name="Wascher F."/>
            <person name="Kostanjsek R."/>
            <person name="Ettema T.J."/>
            <person name="Horn M."/>
        </authorList>
    </citation>
    <scope>NUCLEOTIDE SEQUENCE [LARGE SCALE GENOMIC DNA]</scope>
    <source>
        <strain evidence="8 9">UWC36</strain>
    </source>
</reference>
<dbReference type="GO" id="GO:0019843">
    <property type="term" value="F:rRNA binding"/>
    <property type="evidence" value="ECO:0007669"/>
    <property type="project" value="UniProtKB-UniRule"/>
</dbReference>
<dbReference type="FunFam" id="3.30.1490.10:FF:000001">
    <property type="entry name" value="30S ribosomal protein S8"/>
    <property type="match status" value="1"/>
</dbReference>